<sequence>MGRRVSYDDYLLAVALTLARRHRPVWSWRRWRRTCRCGAELPCRARHRIPIRRGHWPGEEQQP</sequence>
<proteinExistence type="predicted"/>
<reference evidence="1 2" key="1">
    <citation type="submission" date="2018-11" db="EMBL/GenBank/DDBJ databases">
        <title>Micromonospora sp. PPF5-17, a new actinomycetes isolated from a hot spring soil.</title>
        <authorList>
            <person name="Thawai C."/>
        </authorList>
    </citation>
    <scope>NUCLEOTIDE SEQUENCE [LARGE SCALE GENOMIC DNA]</scope>
    <source>
        <strain evidence="1 2">PPF5-17</strain>
    </source>
</reference>
<dbReference type="RefSeq" id="WP_123239010.1">
    <property type="nucleotide sequence ID" value="NZ_JAAHBY010000002.1"/>
</dbReference>
<keyword evidence="2" id="KW-1185">Reference proteome</keyword>
<organism evidence="1 2">
    <name type="scientific">Micromonospora solifontis</name>
    <dbReference type="NCBI Taxonomy" id="2487138"/>
    <lineage>
        <taxon>Bacteria</taxon>
        <taxon>Bacillati</taxon>
        <taxon>Actinomycetota</taxon>
        <taxon>Actinomycetes</taxon>
        <taxon>Micromonosporales</taxon>
        <taxon>Micromonosporaceae</taxon>
        <taxon>Micromonospora</taxon>
    </lineage>
</organism>
<dbReference type="EMBL" id="RJLN01000002">
    <property type="protein sequence ID" value="RNM01716.1"/>
    <property type="molecule type" value="Genomic_DNA"/>
</dbReference>
<name>A0ABX9WMA2_9ACTN</name>
<evidence type="ECO:0000313" key="2">
    <source>
        <dbReference type="Proteomes" id="UP000280698"/>
    </source>
</evidence>
<accession>A0ABX9WMA2</accession>
<dbReference type="Proteomes" id="UP000280698">
    <property type="component" value="Unassembled WGS sequence"/>
</dbReference>
<gene>
    <name evidence="1" type="ORF">EFE23_01370</name>
</gene>
<evidence type="ECO:0000313" key="1">
    <source>
        <dbReference type="EMBL" id="RNM01716.1"/>
    </source>
</evidence>
<protein>
    <submittedName>
        <fullName evidence="1">Uncharacterized protein</fullName>
    </submittedName>
</protein>
<comment type="caution">
    <text evidence="1">The sequence shown here is derived from an EMBL/GenBank/DDBJ whole genome shotgun (WGS) entry which is preliminary data.</text>
</comment>